<name>A0A7H0IRA9_9ACTN</name>
<dbReference type="InterPro" id="IPR031919">
    <property type="entry name" value="Fucosidase_C"/>
</dbReference>
<keyword evidence="5" id="KW-0378">Hydrolase</keyword>
<dbReference type="EMBL" id="CP060828">
    <property type="protein sequence ID" value="QNP75325.1"/>
    <property type="molecule type" value="Genomic_DNA"/>
</dbReference>
<dbReference type="Gene3D" id="2.80.10.50">
    <property type="match status" value="1"/>
</dbReference>
<comment type="function">
    <text evidence="1">Alpha-L-fucosidase is responsible for hydrolyzing the alpha-1,6-linked fucose joined to the reducing-end N-acetylglucosamine of the carbohydrate moieties of glycoproteins.</text>
</comment>
<dbReference type="PANTHER" id="PTHR10030:SF37">
    <property type="entry name" value="ALPHA-L-FUCOSIDASE-RELATED"/>
    <property type="match status" value="1"/>
</dbReference>
<protein>
    <recommendedName>
        <fullName evidence="3">alpha-L-fucosidase</fullName>
        <ecNumber evidence="3">3.2.1.51</ecNumber>
    </recommendedName>
</protein>
<keyword evidence="10" id="KW-1185">Reference proteome</keyword>
<reference evidence="9 10" key="1">
    <citation type="submission" date="2020-08" db="EMBL/GenBank/DDBJ databases">
        <title>A novel species.</title>
        <authorList>
            <person name="Gao J."/>
        </authorList>
    </citation>
    <scope>NUCLEOTIDE SEQUENCE [LARGE SCALE GENOMIC DNA]</scope>
    <source>
        <strain evidence="9 10">CRXT-G-22</strain>
    </source>
</reference>
<dbReference type="Gene3D" id="2.60.40.1180">
    <property type="entry name" value="Golgi alpha-mannosidase II"/>
    <property type="match status" value="1"/>
</dbReference>
<gene>
    <name evidence="9" type="ORF">IAG44_41930</name>
</gene>
<evidence type="ECO:0000313" key="10">
    <source>
        <dbReference type="Proteomes" id="UP000516052"/>
    </source>
</evidence>
<dbReference type="InterPro" id="IPR035992">
    <property type="entry name" value="Ricin_B-like_lectins"/>
</dbReference>
<dbReference type="RefSeq" id="WP_187752246.1">
    <property type="nucleotide sequence ID" value="NZ_CP060828.1"/>
</dbReference>
<feature type="chain" id="PRO_5028921086" description="alpha-L-fucosidase" evidence="7">
    <location>
        <begin position="35"/>
        <end position="746"/>
    </location>
</feature>
<dbReference type="Pfam" id="PF16757">
    <property type="entry name" value="Fucosidase_C"/>
    <property type="match status" value="1"/>
</dbReference>
<dbReference type="SMART" id="SM00812">
    <property type="entry name" value="Alpha_L_fucos"/>
    <property type="match status" value="1"/>
</dbReference>
<dbReference type="PRINTS" id="PR00741">
    <property type="entry name" value="GLHYDRLASE29"/>
</dbReference>
<feature type="signal peptide" evidence="7">
    <location>
        <begin position="1"/>
        <end position="34"/>
    </location>
</feature>
<dbReference type="PROSITE" id="PS50231">
    <property type="entry name" value="RICIN_B_LECTIN"/>
    <property type="match status" value="1"/>
</dbReference>
<dbReference type="InterPro" id="IPR016286">
    <property type="entry name" value="FUC_metazoa-typ"/>
</dbReference>
<dbReference type="InterPro" id="IPR013780">
    <property type="entry name" value="Glyco_hydro_b"/>
</dbReference>
<comment type="similarity">
    <text evidence="2">Belongs to the glycosyl hydrolase 29 family.</text>
</comment>
<dbReference type="GO" id="GO:0006004">
    <property type="term" value="P:fucose metabolic process"/>
    <property type="evidence" value="ECO:0007669"/>
    <property type="project" value="InterPro"/>
</dbReference>
<dbReference type="InterPro" id="IPR017853">
    <property type="entry name" value="GH"/>
</dbReference>
<dbReference type="EC" id="3.2.1.51" evidence="3"/>
<dbReference type="GO" id="GO:0005764">
    <property type="term" value="C:lysosome"/>
    <property type="evidence" value="ECO:0007669"/>
    <property type="project" value="TreeGrafter"/>
</dbReference>
<dbReference type="Gene3D" id="3.20.20.80">
    <property type="entry name" value="Glycosidases"/>
    <property type="match status" value="1"/>
</dbReference>
<dbReference type="CDD" id="cd00161">
    <property type="entry name" value="beta-trefoil_Ricin-like"/>
    <property type="match status" value="1"/>
</dbReference>
<evidence type="ECO:0000256" key="6">
    <source>
        <dbReference type="ARBA" id="ARBA00023295"/>
    </source>
</evidence>
<dbReference type="InterPro" id="IPR006311">
    <property type="entry name" value="TAT_signal"/>
</dbReference>
<dbReference type="AlphaFoldDB" id="A0A7H0IRA9"/>
<dbReference type="Pfam" id="PF01120">
    <property type="entry name" value="Alpha_L_fucos"/>
    <property type="match status" value="1"/>
</dbReference>
<dbReference type="GO" id="GO:0016139">
    <property type="term" value="P:glycoside catabolic process"/>
    <property type="evidence" value="ECO:0007669"/>
    <property type="project" value="TreeGrafter"/>
</dbReference>
<evidence type="ECO:0000313" key="9">
    <source>
        <dbReference type="EMBL" id="QNP75325.1"/>
    </source>
</evidence>
<organism evidence="9 10">
    <name type="scientific">Streptomyces roseirectus</name>
    <dbReference type="NCBI Taxonomy" id="2768066"/>
    <lineage>
        <taxon>Bacteria</taxon>
        <taxon>Bacillati</taxon>
        <taxon>Actinomycetota</taxon>
        <taxon>Actinomycetes</taxon>
        <taxon>Kitasatosporales</taxon>
        <taxon>Streptomycetaceae</taxon>
        <taxon>Streptomyces</taxon>
    </lineage>
</organism>
<dbReference type="PROSITE" id="PS51318">
    <property type="entry name" value="TAT"/>
    <property type="match status" value="1"/>
</dbReference>
<evidence type="ECO:0000256" key="4">
    <source>
        <dbReference type="ARBA" id="ARBA00022729"/>
    </source>
</evidence>
<dbReference type="PANTHER" id="PTHR10030">
    <property type="entry name" value="ALPHA-L-FUCOSIDASE"/>
    <property type="match status" value="1"/>
</dbReference>
<dbReference type="InterPro" id="IPR000933">
    <property type="entry name" value="Glyco_hydro_29"/>
</dbReference>
<evidence type="ECO:0000256" key="1">
    <source>
        <dbReference type="ARBA" id="ARBA00004071"/>
    </source>
</evidence>
<evidence type="ECO:0000256" key="7">
    <source>
        <dbReference type="SAM" id="SignalP"/>
    </source>
</evidence>
<dbReference type="SUPFAM" id="SSF50370">
    <property type="entry name" value="Ricin B-like lectins"/>
    <property type="match status" value="1"/>
</dbReference>
<evidence type="ECO:0000256" key="5">
    <source>
        <dbReference type="ARBA" id="ARBA00022801"/>
    </source>
</evidence>
<evidence type="ECO:0000256" key="3">
    <source>
        <dbReference type="ARBA" id="ARBA00012662"/>
    </source>
</evidence>
<dbReference type="GO" id="GO:0004560">
    <property type="term" value="F:alpha-L-fucosidase activity"/>
    <property type="evidence" value="ECO:0007669"/>
    <property type="project" value="InterPro"/>
</dbReference>
<accession>A0A7H0IRA9</accession>
<sequence length="746" mass="80855">MPSWTNRRQFLAGATCVAAASVAGGVFGAGGAHAAGGRAGAAPRRYTPDWPSVDQHPAAPEWFRDAKFGIYFHWGVFSVPAFGNEWYPRNMYGAGSSENRHHIATYGDPAVWPYNNFVDGAKDLAGNTVQFKPQLKSAGGKFDPEEWADLFVEAGARFAGPVAEHHDGYSMWDSAVNEWNSKDRGPRLDLLDLFGTAIRARGLRLLVAMHHAYNFTGFYENAPAQTDPSLKKFYGQLGPAAENQLWYDKLKEVVDRARPDILWQDFNLVAVDEQRRLDFLAYYYNQAETWGKEVVATYKDGMNGRGEVFDYERGGPADLTAPYWLTDDSISSTSWCYTQGIGYYSAQQMLHSFIDRVSKNGNVLLNIAPMADGTIPQAQKDILLGIGDHLKRFGESVYATRAWTAYGEGPTKMGGGSFTRPTAGTAQDIRFTRNEANDVLYATVLGWPGASLRITTLDAHRIDLTSLRSVQLLNSTAGTYIDLPTPVQDATGLRVSLPAAAPFTAQAYVLKLTFRGGIPALRPLQGAVAFPRARYGGPGTALGLGDHTAADLALAGLDRRALASLRLAPGYQLVGYAQDDLTGTSWTVSADSPDLRSTPIASLTVRLDPSAYFKLLNVTNGLALDSGGSVASGSPLGQWTYDGSPNLQWQAVDLGTGYYKLVNRTNGMVADGWGATTNGSPVRQTAWNGGPNQQWKLTHRGDARYSLTNRTSGLALDGGGSVPSGSPAKQWTYEASTNLMWTFGLA</sequence>
<evidence type="ECO:0000259" key="8">
    <source>
        <dbReference type="SMART" id="SM00458"/>
    </source>
</evidence>
<proteinExistence type="inferred from homology"/>
<feature type="domain" description="Ricin B lectin" evidence="8">
    <location>
        <begin position="610"/>
        <end position="744"/>
    </location>
</feature>
<keyword evidence="4 7" id="KW-0732">Signal</keyword>
<keyword evidence="6" id="KW-0326">Glycosidase</keyword>
<evidence type="ECO:0000256" key="2">
    <source>
        <dbReference type="ARBA" id="ARBA00007951"/>
    </source>
</evidence>
<dbReference type="Gene3D" id="2.60.20.10">
    <property type="entry name" value="Crystallins"/>
    <property type="match status" value="1"/>
</dbReference>
<dbReference type="Proteomes" id="UP000516052">
    <property type="component" value="Chromosome"/>
</dbReference>
<dbReference type="SMART" id="SM00458">
    <property type="entry name" value="RICIN"/>
    <property type="match status" value="1"/>
</dbReference>
<dbReference type="SUPFAM" id="SSF51445">
    <property type="entry name" value="(Trans)glycosidases"/>
    <property type="match status" value="1"/>
</dbReference>
<dbReference type="KEGG" id="sroi:IAG44_41930"/>
<dbReference type="InterPro" id="IPR057739">
    <property type="entry name" value="Glyco_hydro_29_N"/>
</dbReference>
<dbReference type="Pfam" id="PF14200">
    <property type="entry name" value="RicinB_lectin_2"/>
    <property type="match status" value="1"/>
</dbReference>
<dbReference type="InterPro" id="IPR000772">
    <property type="entry name" value="Ricin_B_lectin"/>
</dbReference>